<dbReference type="OrthoDB" id="289038at2759"/>
<dbReference type="SUPFAM" id="SSF54001">
    <property type="entry name" value="Cysteine proteinases"/>
    <property type="match status" value="1"/>
</dbReference>
<evidence type="ECO:0000256" key="1">
    <source>
        <dbReference type="SAM" id="MobiDB-lite"/>
    </source>
</evidence>
<protein>
    <submittedName>
        <fullName evidence="3">Cysteine proteinase</fullName>
    </submittedName>
</protein>
<proteinExistence type="predicted"/>
<dbReference type="Pfam" id="PF00443">
    <property type="entry name" value="UCH"/>
    <property type="match status" value="1"/>
</dbReference>
<feature type="region of interest" description="Disordered" evidence="1">
    <location>
        <begin position="1"/>
        <end position="26"/>
    </location>
</feature>
<dbReference type="PROSITE" id="PS50235">
    <property type="entry name" value="USP_3"/>
    <property type="match status" value="1"/>
</dbReference>
<feature type="compositionally biased region" description="Basic and acidic residues" evidence="1">
    <location>
        <begin position="325"/>
        <end position="339"/>
    </location>
</feature>
<dbReference type="GO" id="GO:0004843">
    <property type="term" value="F:cysteine-type deubiquitinase activity"/>
    <property type="evidence" value="ECO:0007669"/>
    <property type="project" value="InterPro"/>
</dbReference>
<feature type="region of interest" description="Disordered" evidence="1">
    <location>
        <begin position="582"/>
        <end position="624"/>
    </location>
</feature>
<dbReference type="GO" id="GO:0005829">
    <property type="term" value="C:cytosol"/>
    <property type="evidence" value="ECO:0007669"/>
    <property type="project" value="TreeGrafter"/>
</dbReference>
<reference evidence="3" key="1">
    <citation type="journal article" date="2020" name="Stud. Mycol.">
        <title>101 Dothideomycetes genomes: a test case for predicting lifestyles and emergence of pathogens.</title>
        <authorList>
            <person name="Haridas S."/>
            <person name="Albert R."/>
            <person name="Binder M."/>
            <person name="Bloem J."/>
            <person name="Labutti K."/>
            <person name="Salamov A."/>
            <person name="Andreopoulos B."/>
            <person name="Baker S."/>
            <person name="Barry K."/>
            <person name="Bills G."/>
            <person name="Bluhm B."/>
            <person name="Cannon C."/>
            <person name="Castanera R."/>
            <person name="Culley D."/>
            <person name="Daum C."/>
            <person name="Ezra D."/>
            <person name="Gonzalez J."/>
            <person name="Henrissat B."/>
            <person name="Kuo A."/>
            <person name="Liang C."/>
            <person name="Lipzen A."/>
            <person name="Lutzoni F."/>
            <person name="Magnuson J."/>
            <person name="Mondo S."/>
            <person name="Nolan M."/>
            <person name="Ohm R."/>
            <person name="Pangilinan J."/>
            <person name="Park H.-J."/>
            <person name="Ramirez L."/>
            <person name="Alfaro M."/>
            <person name="Sun H."/>
            <person name="Tritt A."/>
            <person name="Yoshinaga Y."/>
            <person name="Zwiers L.-H."/>
            <person name="Turgeon B."/>
            <person name="Goodwin S."/>
            <person name="Spatafora J."/>
            <person name="Crous P."/>
            <person name="Grigoriev I."/>
        </authorList>
    </citation>
    <scope>NUCLEOTIDE SEQUENCE</scope>
    <source>
        <strain evidence="3">CBS 122368</strain>
    </source>
</reference>
<dbReference type="RefSeq" id="XP_033678319.1">
    <property type="nucleotide sequence ID" value="XM_033834491.1"/>
</dbReference>
<dbReference type="InterPro" id="IPR050164">
    <property type="entry name" value="Peptidase_C19"/>
</dbReference>
<dbReference type="GO" id="GO:0016579">
    <property type="term" value="P:protein deubiquitination"/>
    <property type="evidence" value="ECO:0007669"/>
    <property type="project" value="InterPro"/>
</dbReference>
<name>A0A6A6HYM2_9PLEO</name>
<dbReference type="Gene3D" id="3.90.70.10">
    <property type="entry name" value="Cysteine proteinases"/>
    <property type="match status" value="1"/>
</dbReference>
<dbReference type="Proteomes" id="UP000800094">
    <property type="component" value="Unassembled WGS sequence"/>
</dbReference>
<keyword evidence="4" id="KW-1185">Reference proteome</keyword>
<feature type="compositionally biased region" description="Acidic residues" evidence="1">
    <location>
        <begin position="450"/>
        <end position="473"/>
    </location>
</feature>
<dbReference type="AlphaFoldDB" id="A0A6A6HYM2"/>
<organism evidence="3 4">
    <name type="scientific">Trematosphaeria pertusa</name>
    <dbReference type="NCBI Taxonomy" id="390896"/>
    <lineage>
        <taxon>Eukaryota</taxon>
        <taxon>Fungi</taxon>
        <taxon>Dikarya</taxon>
        <taxon>Ascomycota</taxon>
        <taxon>Pezizomycotina</taxon>
        <taxon>Dothideomycetes</taxon>
        <taxon>Pleosporomycetidae</taxon>
        <taxon>Pleosporales</taxon>
        <taxon>Massarineae</taxon>
        <taxon>Trematosphaeriaceae</taxon>
        <taxon>Trematosphaeria</taxon>
    </lineage>
</organism>
<accession>A0A6A6HYM2</accession>
<dbReference type="InterPro" id="IPR028889">
    <property type="entry name" value="USP"/>
</dbReference>
<feature type="compositionally biased region" description="Acidic residues" evidence="1">
    <location>
        <begin position="340"/>
        <end position="394"/>
    </location>
</feature>
<dbReference type="InterPro" id="IPR038765">
    <property type="entry name" value="Papain-like_cys_pep_sf"/>
</dbReference>
<evidence type="ECO:0000313" key="3">
    <source>
        <dbReference type="EMBL" id="KAF2243315.1"/>
    </source>
</evidence>
<evidence type="ECO:0000259" key="2">
    <source>
        <dbReference type="PROSITE" id="PS50235"/>
    </source>
</evidence>
<dbReference type="GeneID" id="54587821"/>
<dbReference type="InterPro" id="IPR001394">
    <property type="entry name" value="Peptidase_C19_UCH"/>
</dbReference>
<evidence type="ECO:0000313" key="4">
    <source>
        <dbReference type="Proteomes" id="UP000800094"/>
    </source>
</evidence>
<dbReference type="PANTHER" id="PTHR24006">
    <property type="entry name" value="UBIQUITIN CARBOXYL-TERMINAL HYDROLASE"/>
    <property type="match status" value="1"/>
</dbReference>
<feature type="region of interest" description="Disordered" evidence="1">
    <location>
        <begin position="305"/>
        <end position="522"/>
    </location>
</feature>
<dbReference type="EMBL" id="ML987205">
    <property type="protein sequence ID" value="KAF2243315.1"/>
    <property type="molecule type" value="Genomic_DNA"/>
</dbReference>
<feature type="domain" description="USP" evidence="2">
    <location>
        <begin position="54"/>
        <end position="399"/>
    </location>
</feature>
<gene>
    <name evidence="3" type="ORF">BU26DRAFT_581439</name>
</gene>
<dbReference type="GO" id="GO:0005634">
    <property type="term" value="C:nucleus"/>
    <property type="evidence" value="ECO:0007669"/>
    <property type="project" value="TreeGrafter"/>
</dbReference>
<sequence length="624" mass="71672">MANRRPGLRSGGSLNALKTEMQADRDRFSSRIQKKWLPLRLRPNAAQRRNRLSRGIVNNGGWRCYQNAVYQALFHQPIFLNWIRGHRPTATRTHDPAGCTLCRLRGLVERYWGPQNPYQAIGKDERARQIGRAAAADSASGDFTYGQYADANEFYEWILSQMSQPGKDVWNEEHRALYQLDNYVTLRCHACNQSRPSPRTSSWGIAEPINPTQHSIQDVLDHYFREDVTVNCSLCGAQNVPHTRVTEIEAAPQVLKVAVRIFDFDEQWHPTKKYQPLQIPEDLGLTQNQLNKELPLRYKLSSVIAHGGQGGHRDHEDEIEEVDKPEEKEEEIKKPRGEAVEVDENDQESEVEEEDDETSVLDDDEVADDEEEEKAEEEEQLTDTEMVSDDEEEESLQRRSSESPLSDEPEGLLGDVDATWDFETFDTPKTRTAEEEFGDDLPPELPLEKDNDEDQVQSDEAESEAESESEDEEPIKPTKPTKRKPSSYGHYIAAVRGQRPGPEDEQEVKELPTTKRSGGCLKPANVKTENFFRISDATVTRITNQQLLENPQRPTISFMRRGYQVYVMTYLRQPLTDKERKLEDMENINYQPDDRNNPEVSETFGGDRGYEEKYDYSPNTEKDD</sequence>